<dbReference type="Proteomes" id="UP000601435">
    <property type="component" value="Unassembled WGS sequence"/>
</dbReference>
<dbReference type="AlphaFoldDB" id="A0A812ZIR9"/>
<dbReference type="Pfam" id="PF00596">
    <property type="entry name" value="Aldolase_II"/>
    <property type="match status" value="1"/>
</dbReference>
<dbReference type="PANTHER" id="PTHR10672:SF21">
    <property type="entry name" value="CLASS II ALDOLASE_ADDUCIN N-TERMINAL DOMAIN-CONTAINING PROTEIN"/>
    <property type="match status" value="1"/>
</dbReference>
<proteinExistence type="predicted"/>
<gene>
    <name evidence="2" type="ORF">SNEC2469_LOCUS24670</name>
</gene>
<evidence type="ECO:0000313" key="3">
    <source>
        <dbReference type="Proteomes" id="UP000601435"/>
    </source>
</evidence>
<dbReference type="Gene3D" id="3.40.225.10">
    <property type="entry name" value="Class II aldolase/adducin N-terminal domain"/>
    <property type="match status" value="1"/>
</dbReference>
<dbReference type="SUPFAM" id="SSF53639">
    <property type="entry name" value="AraD/HMP-PK domain-like"/>
    <property type="match status" value="1"/>
</dbReference>
<feature type="domain" description="Class II aldolase/adducin N-terminal" evidence="1">
    <location>
        <begin position="2"/>
        <end position="90"/>
    </location>
</feature>
<dbReference type="EMBL" id="CAJNJA010047829">
    <property type="protein sequence ID" value="CAE7826832.1"/>
    <property type="molecule type" value="Genomic_DNA"/>
</dbReference>
<sequence length="141" mass="15425">MPYATALTCLEEGRLEPVHQNSLRFYGDVAYDATYNGLAEDPAEGERIAEALGDKRVLFMGNHGVLVVGDSIARAFDDLYYLEQACRVQVLAMSTGRPLKRVSDNVAASTKAEFGAGGAYPEPHFNALKRLLDHEDPSYAD</sequence>
<reference evidence="2" key="1">
    <citation type="submission" date="2021-02" db="EMBL/GenBank/DDBJ databases">
        <authorList>
            <person name="Dougan E. K."/>
            <person name="Rhodes N."/>
            <person name="Thang M."/>
            <person name="Chan C."/>
        </authorList>
    </citation>
    <scope>NUCLEOTIDE SEQUENCE</scope>
</reference>
<keyword evidence="3" id="KW-1185">Reference proteome</keyword>
<name>A0A812ZIR9_9DINO</name>
<dbReference type="OrthoDB" id="3238794at2759"/>
<organism evidence="2 3">
    <name type="scientific">Symbiodinium necroappetens</name>
    <dbReference type="NCBI Taxonomy" id="1628268"/>
    <lineage>
        <taxon>Eukaryota</taxon>
        <taxon>Sar</taxon>
        <taxon>Alveolata</taxon>
        <taxon>Dinophyceae</taxon>
        <taxon>Suessiales</taxon>
        <taxon>Symbiodiniaceae</taxon>
        <taxon>Symbiodinium</taxon>
    </lineage>
</organism>
<dbReference type="PANTHER" id="PTHR10672">
    <property type="entry name" value="ADDUCIN"/>
    <property type="match status" value="1"/>
</dbReference>
<dbReference type="InterPro" id="IPR051017">
    <property type="entry name" value="Aldolase-II_Adducin_sf"/>
</dbReference>
<dbReference type="GO" id="GO:0051015">
    <property type="term" value="F:actin filament binding"/>
    <property type="evidence" value="ECO:0007669"/>
    <property type="project" value="TreeGrafter"/>
</dbReference>
<dbReference type="GO" id="GO:0005856">
    <property type="term" value="C:cytoskeleton"/>
    <property type="evidence" value="ECO:0007669"/>
    <property type="project" value="TreeGrafter"/>
</dbReference>
<evidence type="ECO:0000259" key="1">
    <source>
        <dbReference type="Pfam" id="PF00596"/>
    </source>
</evidence>
<accession>A0A812ZIR9</accession>
<dbReference type="InterPro" id="IPR036409">
    <property type="entry name" value="Aldolase_II/adducin_N_sf"/>
</dbReference>
<comment type="caution">
    <text evidence="2">The sequence shown here is derived from an EMBL/GenBank/DDBJ whole genome shotgun (WGS) entry which is preliminary data.</text>
</comment>
<protein>
    <recommendedName>
        <fullName evidence="1">Class II aldolase/adducin N-terminal domain-containing protein</fullName>
    </recommendedName>
</protein>
<dbReference type="InterPro" id="IPR001303">
    <property type="entry name" value="Aldolase_II/adducin_N"/>
</dbReference>
<evidence type="ECO:0000313" key="2">
    <source>
        <dbReference type="EMBL" id="CAE7826832.1"/>
    </source>
</evidence>